<dbReference type="EC" id="2.3.1.47" evidence="5"/>
<keyword evidence="6" id="KW-0808">Transferase</keyword>
<proteinExistence type="inferred from homology"/>
<comment type="pathway">
    <text evidence="2">Cofactor biosynthesis; biotin biosynthesis.</text>
</comment>
<evidence type="ECO:0000256" key="3">
    <source>
        <dbReference type="ARBA" id="ARBA00010008"/>
    </source>
</evidence>
<dbReference type="SUPFAM" id="SSF53383">
    <property type="entry name" value="PLP-dependent transferases"/>
    <property type="match status" value="1"/>
</dbReference>
<dbReference type="EMBL" id="JAFNLL010000002">
    <property type="protein sequence ID" value="MBO1266695.1"/>
    <property type="molecule type" value="Genomic_DNA"/>
</dbReference>
<dbReference type="GO" id="GO:0030170">
    <property type="term" value="F:pyridoxal phosphate binding"/>
    <property type="evidence" value="ECO:0007669"/>
    <property type="project" value="InterPro"/>
</dbReference>
<dbReference type="PANTHER" id="PTHR13693:SF100">
    <property type="entry name" value="8-AMINO-7-OXONONANOATE SYNTHASE"/>
    <property type="match status" value="1"/>
</dbReference>
<evidence type="ECO:0000256" key="4">
    <source>
        <dbReference type="ARBA" id="ARBA00011738"/>
    </source>
</evidence>
<dbReference type="Gene3D" id="3.90.1150.10">
    <property type="entry name" value="Aspartate Aminotransferase, domain 1"/>
    <property type="match status" value="1"/>
</dbReference>
<evidence type="ECO:0000256" key="12">
    <source>
        <dbReference type="RuleBase" id="RU003693"/>
    </source>
</evidence>
<evidence type="ECO:0000256" key="9">
    <source>
        <dbReference type="ARBA" id="ARBA00032610"/>
    </source>
</evidence>
<evidence type="ECO:0000259" key="13">
    <source>
        <dbReference type="Pfam" id="PF00155"/>
    </source>
</evidence>
<evidence type="ECO:0000256" key="8">
    <source>
        <dbReference type="ARBA" id="ARBA00022898"/>
    </source>
</evidence>
<dbReference type="InterPro" id="IPR015424">
    <property type="entry name" value="PyrdxlP-dep_Trfase"/>
</dbReference>
<evidence type="ECO:0000256" key="5">
    <source>
        <dbReference type="ARBA" id="ARBA00013187"/>
    </source>
</evidence>
<evidence type="ECO:0000256" key="7">
    <source>
        <dbReference type="ARBA" id="ARBA00022756"/>
    </source>
</evidence>
<evidence type="ECO:0000256" key="6">
    <source>
        <dbReference type="ARBA" id="ARBA00022679"/>
    </source>
</evidence>
<comment type="cofactor">
    <cofactor evidence="1 12">
        <name>pyridoxal 5'-phosphate</name>
        <dbReference type="ChEBI" id="CHEBI:597326"/>
    </cofactor>
</comment>
<sequence>MTRWLEQQAEVRGRRGLVRTPLTRAADDQAIDLASNDYLGLATDPRLAEAASEAIRRWGTGATSSRLVAGTTELHLELEHELARLTGMEASLVLSSGYLANLGVTTALGGPGTLIVADEHCHASLIDGFRLSRSRVETFAHNEPADAARLLAGRMPSGRMLSGRSEPRALIAVESIYSVWGDAAPLPGLLALAEEHDAMLLVDEAHSLGVSGSGTWQGHGAVAGTALAGHPNVVLTATLSKALGSQGGAVLGSALLREHLVNRARSFIFDTGLAPASAAAALAAVRIIRSEPWRPAAVHEHAASLASGLAPALARLATAVGHTAVGPAGAFQAAGAVQSIPMPSAAAALSASQAAHAAGVRVGCFRPPSVPDGISRLRLTARATLTPREIDQACATLRGILEETS</sequence>
<organism evidence="14 15">
    <name type="scientific">Arthrobacter cavernae</name>
    <dbReference type="NCBI Taxonomy" id="2817681"/>
    <lineage>
        <taxon>Bacteria</taxon>
        <taxon>Bacillati</taxon>
        <taxon>Actinomycetota</taxon>
        <taxon>Actinomycetes</taxon>
        <taxon>Micrococcales</taxon>
        <taxon>Micrococcaceae</taxon>
        <taxon>Arthrobacter</taxon>
    </lineage>
</organism>
<gene>
    <name evidence="14" type="ORF">J1902_01640</name>
</gene>
<evidence type="ECO:0000256" key="11">
    <source>
        <dbReference type="ARBA" id="ARBA00047715"/>
    </source>
</evidence>
<dbReference type="InterPro" id="IPR004839">
    <property type="entry name" value="Aminotransferase_I/II_large"/>
</dbReference>
<dbReference type="GO" id="GO:0009102">
    <property type="term" value="P:biotin biosynthetic process"/>
    <property type="evidence" value="ECO:0007669"/>
    <property type="project" value="UniProtKB-KW"/>
</dbReference>
<accession>A0A939HE56</accession>
<comment type="catalytic activity">
    <reaction evidence="11">
        <text>6-carboxyhexanoyl-[ACP] + L-alanine + H(+) = (8S)-8-amino-7-oxononanoate + holo-[ACP] + CO2</text>
        <dbReference type="Rhea" id="RHEA:42288"/>
        <dbReference type="Rhea" id="RHEA-COMP:9685"/>
        <dbReference type="Rhea" id="RHEA-COMP:9955"/>
        <dbReference type="ChEBI" id="CHEBI:15378"/>
        <dbReference type="ChEBI" id="CHEBI:16526"/>
        <dbReference type="ChEBI" id="CHEBI:57972"/>
        <dbReference type="ChEBI" id="CHEBI:64479"/>
        <dbReference type="ChEBI" id="CHEBI:78846"/>
        <dbReference type="ChEBI" id="CHEBI:149468"/>
        <dbReference type="EC" id="2.3.1.47"/>
    </reaction>
</comment>
<dbReference type="PROSITE" id="PS00599">
    <property type="entry name" value="AA_TRANSFER_CLASS_2"/>
    <property type="match status" value="1"/>
</dbReference>
<keyword evidence="15" id="KW-1185">Reference proteome</keyword>
<evidence type="ECO:0000256" key="10">
    <source>
        <dbReference type="ARBA" id="ARBA00033381"/>
    </source>
</evidence>
<evidence type="ECO:0000256" key="2">
    <source>
        <dbReference type="ARBA" id="ARBA00004746"/>
    </source>
</evidence>
<evidence type="ECO:0000313" key="14">
    <source>
        <dbReference type="EMBL" id="MBO1266695.1"/>
    </source>
</evidence>
<dbReference type="InterPro" id="IPR015421">
    <property type="entry name" value="PyrdxlP-dep_Trfase_major"/>
</dbReference>
<dbReference type="InterPro" id="IPR015422">
    <property type="entry name" value="PyrdxlP-dep_Trfase_small"/>
</dbReference>
<comment type="similarity">
    <text evidence="3">Belongs to the class-II pyridoxal-phosphate-dependent aminotransferase family. BioF subfamily.</text>
</comment>
<dbReference type="InterPro" id="IPR050087">
    <property type="entry name" value="AON_synthase_class-II"/>
</dbReference>
<keyword evidence="8 12" id="KW-0663">Pyridoxal phosphate</keyword>
<dbReference type="InterPro" id="IPR001917">
    <property type="entry name" value="Aminotrans_II_pyridoxalP_BS"/>
</dbReference>
<dbReference type="AlphaFoldDB" id="A0A939HE56"/>
<dbReference type="Proteomes" id="UP000664164">
    <property type="component" value="Unassembled WGS sequence"/>
</dbReference>
<evidence type="ECO:0000256" key="1">
    <source>
        <dbReference type="ARBA" id="ARBA00001933"/>
    </source>
</evidence>
<protein>
    <recommendedName>
        <fullName evidence="5">8-amino-7-oxononanoate synthase</fullName>
        <ecNumber evidence="5">2.3.1.47</ecNumber>
    </recommendedName>
    <alternativeName>
        <fullName evidence="9">7-keto-8-amino-pelargonic acid synthase</fullName>
    </alternativeName>
    <alternativeName>
        <fullName evidence="10">8-amino-7-ketopelargonate synthase</fullName>
    </alternativeName>
</protein>
<feature type="domain" description="Aminotransferase class I/classII large" evidence="13">
    <location>
        <begin position="30"/>
        <end position="396"/>
    </location>
</feature>
<dbReference type="PANTHER" id="PTHR13693">
    <property type="entry name" value="CLASS II AMINOTRANSFERASE/8-AMINO-7-OXONONANOATE SYNTHASE"/>
    <property type="match status" value="1"/>
</dbReference>
<dbReference type="Gene3D" id="3.40.640.10">
    <property type="entry name" value="Type I PLP-dependent aspartate aminotransferase-like (Major domain)"/>
    <property type="match status" value="1"/>
</dbReference>
<comment type="subunit">
    <text evidence="4">Homodimer.</text>
</comment>
<dbReference type="GO" id="GO:0008710">
    <property type="term" value="F:8-amino-7-oxononanoate synthase activity"/>
    <property type="evidence" value="ECO:0007669"/>
    <property type="project" value="UniProtKB-EC"/>
</dbReference>
<dbReference type="RefSeq" id="WP_207614555.1">
    <property type="nucleotide sequence ID" value="NZ_JAFNLL010000002.1"/>
</dbReference>
<evidence type="ECO:0000313" key="15">
    <source>
        <dbReference type="Proteomes" id="UP000664164"/>
    </source>
</evidence>
<keyword evidence="7" id="KW-0093">Biotin biosynthesis</keyword>
<comment type="caution">
    <text evidence="14">The sequence shown here is derived from an EMBL/GenBank/DDBJ whole genome shotgun (WGS) entry which is preliminary data.</text>
</comment>
<reference evidence="14" key="1">
    <citation type="submission" date="2021-03" db="EMBL/GenBank/DDBJ databases">
        <title>A new species, PO-11, isolated from a karst cave deposit.</title>
        <authorList>
            <person name="Zhaoxiaoyong W."/>
        </authorList>
    </citation>
    <scope>NUCLEOTIDE SEQUENCE</scope>
    <source>
        <strain evidence="14">PO-11</strain>
    </source>
</reference>
<name>A0A939HE56_9MICC</name>
<dbReference type="Pfam" id="PF00155">
    <property type="entry name" value="Aminotran_1_2"/>
    <property type="match status" value="1"/>
</dbReference>